<dbReference type="PANTHER" id="PTHR21581">
    <property type="entry name" value="D-ALANYL-D-ALANINE CARBOXYPEPTIDASE"/>
    <property type="match status" value="1"/>
</dbReference>
<evidence type="ECO:0000256" key="11">
    <source>
        <dbReference type="ARBA" id="ARBA00023316"/>
    </source>
</evidence>
<keyword evidence="14" id="KW-0472">Membrane</keyword>
<dbReference type="InterPro" id="IPR015956">
    <property type="entry name" value="Peniciliin-bd_prot_C_sf"/>
</dbReference>
<keyword evidence="10" id="KW-0573">Peptidoglycan synthesis</keyword>
<evidence type="ECO:0000256" key="4">
    <source>
        <dbReference type="ARBA" id="ARBA00012448"/>
    </source>
</evidence>
<dbReference type="PANTHER" id="PTHR21581:SF33">
    <property type="entry name" value="D-ALANYL-D-ALANINE CARBOXYPEPTIDASE DACB"/>
    <property type="match status" value="1"/>
</dbReference>
<evidence type="ECO:0000256" key="6">
    <source>
        <dbReference type="ARBA" id="ARBA00022670"/>
    </source>
</evidence>
<dbReference type="SUPFAM" id="SSF56601">
    <property type="entry name" value="beta-lactamase/transpeptidase-like"/>
    <property type="match status" value="1"/>
</dbReference>
<dbReference type="InterPro" id="IPR001967">
    <property type="entry name" value="Peptidase_S11_N"/>
</dbReference>
<keyword evidence="7" id="KW-0732">Signal</keyword>
<organism evidence="16 17">
    <name type="scientific">Alicyclobacillus fodiniaquatilis</name>
    <dbReference type="NCBI Taxonomy" id="1661150"/>
    <lineage>
        <taxon>Bacteria</taxon>
        <taxon>Bacillati</taxon>
        <taxon>Bacillota</taxon>
        <taxon>Bacilli</taxon>
        <taxon>Bacillales</taxon>
        <taxon>Alicyclobacillaceae</taxon>
        <taxon>Alicyclobacillus</taxon>
    </lineage>
</organism>
<keyword evidence="14" id="KW-1133">Transmembrane helix</keyword>
<evidence type="ECO:0000259" key="15">
    <source>
        <dbReference type="SMART" id="SM00936"/>
    </source>
</evidence>
<comment type="catalytic activity">
    <reaction evidence="12">
        <text>Preferential cleavage: (Ac)2-L-Lys-D-Ala-|-D-Ala. Also transpeptidation of peptidyl-alanyl moieties that are N-acyl substituents of D-alanine.</text>
        <dbReference type="EC" id="3.4.16.4"/>
    </reaction>
</comment>
<keyword evidence="14" id="KW-0812">Transmembrane</keyword>
<dbReference type="Gene3D" id="3.40.710.10">
    <property type="entry name" value="DD-peptidase/beta-lactamase superfamily"/>
    <property type="match status" value="1"/>
</dbReference>
<keyword evidence="9" id="KW-0133">Cell shape</keyword>
<dbReference type="SMART" id="SM00936">
    <property type="entry name" value="PBP5_C"/>
    <property type="match status" value="1"/>
</dbReference>
<evidence type="ECO:0000313" key="16">
    <source>
        <dbReference type="EMBL" id="MFD1675173.1"/>
    </source>
</evidence>
<gene>
    <name evidence="16" type="ORF">ACFSB2_10760</name>
</gene>
<feature type="transmembrane region" description="Helical" evidence="14">
    <location>
        <begin position="402"/>
        <end position="420"/>
    </location>
</feature>
<evidence type="ECO:0000256" key="13">
    <source>
        <dbReference type="RuleBase" id="RU004016"/>
    </source>
</evidence>
<evidence type="ECO:0000256" key="8">
    <source>
        <dbReference type="ARBA" id="ARBA00022801"/>
    </source>
</evidence>
<reference evidence="17" key="1">
    <citation type="journal article" date="2019" name="Int. J. Syst. Evol. Microbiol.">
        <title>The Global Catalogue of Microorganisms (GCM) 10K type strain sequencing project: providing services to taxonomists for standard genome sequencing and annotation.</title>
        <authorList>
            <consortium name="The Broad Institute Genomics Platform"/>
            <consortium name="The Broad Institute Genome Sequencing Center for Infectious Disease"/>
            <person name="Wu L."/>
            <person name="Ma J."/>
        </authorList>
    </citation>
    <scope>NUCLEOTIDE SEQUENCE [LARGE SCALE GENOMIC DNA]</scope>
    <source>
        <strain evidence="17">CGMCC 1.12286</strain>
    </source>
</reference>
<dbReference type="PRINTS" id="PR00725">
    <property type="entry name" value="DADACBPTASE1"/>
</dbReference>
<evidence type="ECO:0000256" key="5">
    <source>
        <dbReference type="ARBA" id="ARBA00022645"/>
    </source>
</evidence>
<comment type="pathway">
    <text evidence="2">Cell wall biogenesis; peptidoglycan biosynthesis.</text>
</comment>
<accession>A0ABW4JIY0</accession>
<dbReference type="SUPFAM" id="SSF69189">
    <property type="entry name" value="Penicillin-binding protein associated domain"/>
    <property type="match status" value="1"/>
</dbReference>
<dbReference type="Proteomes" id="UP001597079">
    <property type="component" value="Unassembled WGS sequence"/>
</dbReference>
<evidence type="ECO:0000256" key="10">
    <source>
        <dbReference type="ARBA" id="ARBA00022984"/>
    </source>
</evidence>
<evidence type="ECO:0000256" key="3">
    <source>
        <dbReference type="ARBA" id="ARBA00007164"/>
    </source>
</evidence>
<dbReference type="EMBL" id="JBHUCX010000027">
    <property type="protein sequence ID" value="MFD1675173.1"/>
    <property type="molecule type" value="Genomic_DNA"/>
</dbReference>
<evidence type="ECO:0000256" key="1">
    <source>
        <dbReference type="ARBA" id="ARBA00003217"/>
    </source>
</evidence>
<dbReference type="EC" id="3.4.16.4" evidence="4"/>
<evidence type="ECO:0000256" key="9">
    <source>
        <dbReference type="ARBA" id="ARBA00022960"/>
    </source>
</evidence>
<comment type="function">
    <text evidence="1">Removes C-terminal D-alanyl residues from sugar-peptide cell wall precursors.</text>
</comment>
<feature type="domain" description="Peptidase S11 D-Ala-D-Ala carboxypeptidase A C-terminal" evidence="15">
    <location>
        <begin position="304"/>
        <end position="393"/>
    </location>
</feature>
<name>A0ABW4JIY0_9BACL</name>
<dbReference type="InterPro" id="IPR012338">
    <property type="entry name" value="Beta-lactam/transpept-like"/>
</dbReference>
<sequence>MYQFNMRNRLKNVSPLRMVLLFLPILFISLSPFSTLHAEQRVINQSPRQGIAYVQGEHANTWPSIISQAAVVMDMDTGTIVYGKNPNVKHYPASITKIMTALLALKYGHLTDELTASKNAVDQPADKLYMVPGEKAQLQPLLYGMLLDSANDVAVEIAEHYGGSVSHFAQMMNQEAAALGATHTHFVNPNGLPNPNHTTTAYDMSLIARAAMQYPEFRKIVQTKYYNWKGTAWQAKLVNLNGMLFDYPGCIGLKTGFTSVAHETLVVAAKHHGDTFLAVLMDAPTDGEIRQDATSLLNYAFAHYQTKTVVKAGQVVGHLAADNQTTVPVVASDAVVATVPKGKDAPTYSENVRYALTATHLAKGSAVGKLSVYDTSGHLLATVPVKVATSWNASSLQAQGHYWPLSIPIAIVLTLIARVLRMMLAKRRMRRRDELEPTVPFANSFES</sequence>
<keyword evidence="5 16" id="KW-0121">Carboxypeptidase</keyword>
<evidence type="ECO:0000256" key="2">
    <source>
        <dbReference type="ARBA" id="ARBA00004752"/>
    </source>
</evidence>
<evidence type="ECO:0000256" key="14">
    <source>
        <dbReference type="SAM" id="Phobius"/>
    </source>
</evidence>
<evidence type="ECO:0000256" key="12">
    <source>
        <dbReference type="ARBA" id="ARBA00034000"/>
    </source>
</evidence>
<dbReference type="RefSeq" id="WP_377943045.1">
    <property type="nucleotide sequence ID" value="NZ_JBHUCX010000027.1"/>
</dbReference>
<keyword evidence="6" id="KW-0645">Protease</keyword>
<dbReference type="Gene3D" id="2.60.410.10">
    <property type="entry name" value="D-Ala-D-Ala carboxypeptidase, C-terminal domain"/>
    <property type="match status" value="1"/>
</dbReference>
<keyword evidence="8" id="KW-0378">Hydrolase</keyword>
<protein>
    <recommendedName>
        <fullName evidence="4">serine-type D-Ala-D-Ala carboxypeptidase</fullName>
        <ecNumber evidence="4">3.4.16.4</ecNumber>
    </recommendedName>
</protein>
<keyword evidence="17" id="KW-1185">Reference proteome</keyword>
<keyword evidence="11" id="KW-0961">Cell wall biogenesis/degradation</keyword>
<evidence type="ECO:0000313" key="17">
    <source>
        <dbReference type="Proteomes" id="UP001597079"/>
    </source>
</evidence>
<proteinExistence type="inferred from homology"/>
<comment type="similarity">
    <text evidence="3 13">Belongs to the peptidase S11 family.</text>
</comment>
<dbReference type="Pfam" id="PF00768">
    <property type="entry name" value="Peptidase_S11"/>
    <property type="match status" value="1"/>
</dbReference>
<evidence type="ECO:0000256" key="7">
    <source>
        <dbReference type="ARBA" id="ARBA00022729"/>
    </source>
</evidence>
<dbReference type="GO" id="GO:0004180">
    <property type="term" value="F:carboxypeptidase activity"/>
    <property type="evidence" value="ECO:0007669"/>
    <property type="project" value="UniProtKB-KW"/>
</dbReference>
<dbReference type="InterPro" id="IPR037167">
    <property type="entry name" value="Peptidase_S11_C_sf"/>
</dbReference>
<dbReference type="InterPro" id="IPR012907">
    <property type="entry name" value="Peptidase_S11_C"/>
</dbReference>
<dbReference type="InterPro" id="IPR018044">
    <property type="entry name" value="Peptidase_S11"/>
</dbReference>
<comment type="caution">
    <text evidence="16">The sequence shown here is derived from an EMBL/GenBank/DDBJ whole genome shotgun (WGS) entry which is preliminary data.</text>
</comment>
<dbReference type="Pfam" id="PF07943">
    <property type="entry name" value="PBP5_C"/>
    <property type="match status" value="1"/>
</dbReference>